<protein>
    <recommendedName>
        <fullName evidence="6">acetolactate synthase</fullName>
        <ecNumber evidence="6">2.2.1.6</ecNumber>
    </recommendedName>
</protein>
<comment type="cofactor">
    <cofactor evidence="1">
        <name>Mg(2+)</name>
        <dbReference type="ChEBI" id="CHEBI:18420"/>
    </cofactor>
</comment>
<evidence type="ECO:0000259" key="13">
    <source>
        <dbReference type="Pfam" id="PF02776"/>
    </source>
</evidence>
<evidence type="ECO:0000256" key="2">
    <source>
        <dbReference type="ARBA" id="ARBA00001964"/>
    </source>
</evidence>
<dbReference type="CDD" id="cd07035">
    <property type="entry name" value="TPP_PYR_POX_like"/>
    <property type="match status" value="1"/>
</dbReference>
<dbReference type="PROSITE" id="PS00187">
    <property type="entry name" value="TPP_ENZYMES"/>
    <property type="match status" value="1"/>
</dbReference>
<keyword evidence="7" id="KW-0028">Amino-acid biosynthesis</keyword>
<dbReference type="GO" id="GO:0005739">
    <property type="term" value="C:mitochondrion"/>
    <property type="evidence" value="ECO:0007669"/>
    <property type="project" value="TreeGrafter"/>
</dbReference>
<dbReference type="Gene3D" id="3.40.50.970">
    <property type="match status" value="2"/>
</dbReference>
<comment type="pathway">
    <text evidence="3">Amino-acid biosynthesis; L-isoleucine biosynthesis; L-isoleucine from 2-oxobutanoate: step 1/4.</text>
</comment>
<dbReference type="PANTHER" id="PTHR18968">
    <property type="entry name" value="THIAMINE PYROPHOSPHATE ENZYMES"/>
    <property type="match status" value="1"/>
</dbReference>
<dbReference type="InterPro" id="IPR029061">
    <property type="entry name" value="THDP-binding"/>
</dbReference>
<evidence type="ECO:0000256" key="9">
    <source>
        <dbReference type="ARBA" id="ARBA00023304"/>
    </source>
</evidence>
<dbReference type="Gene3D" id="3.40.50.1220">
    <property type="entry name" value="TPP-binding domain"/>
    <property type="match status" value="1"/>
</dbReference>
<dbReference type="EMBL" id="MN740512">
    <property type="protein sequence ID" value="QHU30685.1"/>
    <property type="molecule type" value="Genomic_DNA"/>
</dbReference>
<evidence type="ECO:0000313" key="14">
    <source>
        <dbReference type="EMBL" id="QHU30685.1"/>
    </source>
</evidence>
<evidence type="ECO:0000256" key="8">
    <source>
        <dbReference type="ARBA" id="ARBA00023052"/>
    </source>
</evidence>
<evidence type="ECO:0000256" key="7">
    <source>
        <dbReference type="ARBA" id="ARBA00022605"/>
    </source>
</evidence>
<dbReference type="NCBIfam" id="TIGR00118">
    <property type="entry name" value="acolac_lg"/>
    <property type="match status" value="1"/>
</dbReference>
<dbReference type="InterPro" id="IPR045229">
    <property type="entry name" value="TPP_enz"/>
</dbReference>
<evidence type="ECO:0000256" key="1">
    <source>
        <dbReference type="ARBA" id="ARBA00001946"/>
    </source>
</evidence>
<dbReference type="GO" id="GO:0030976">
    <property type="term" value="F:thiamine pyrophosphate binding"/>
    <property type="evidence" value="ECO:0007669"/>
    <property type="project" value="InterPro"/>
</dbReference>
<evidence type="ECO:0000256" key="3">
    <source>
        <dbReference type="ARBA" id="ARBA00004974"/>
    </source>
</evidence>
<dbReference type="SUPFAM" id="SSF52518">
    <property type="entry name" value="Thiamin diphosphate-binding fold (THDP-binding)"/>
    <property type="match status" value="2"/>
</dbReference>
<dbReference type="UniPathway" id="UPA00049">
    <property type="reaction ID" value="UER00059"/>
</dbReference>
<dbReference type="GO" id="GO:0009097">
    <property type="term" value="P:isoleucine biosynthetic process"/>
    <property type="evidence" value="ECO:0007669"/>
    <property type="project" value="UniProtKB-UniPathway"/>
</dbReference>
<dbReference type="AlphaFoldDB" id="A0A6C0LL31"/>
<dbReference type="EC" id="2.2.1.6" evidence="6"/>
<evidence type="ECO:0000259" key="11">
    <source>
        <dbReference type="Pfam" id="PF00205"/>
    </source>
</evidence>
<comment type="pathway">
    <text evidence="4">Amino-acid biosynthesis; L-valine biosynthesis; L-valine from pyruvate: step 1/4.</text>
</comment>
<dbReference type="InterPro" id="IPR011766">
    <property type="entry name" value="TPP_enzyme_TPP-bd"/>
</dbReference>
<comment type="cofactor">
    <cofactor evidence="2">
        <name>thiamine diphosphate</name>
        <dbReference type="ChEBI" id="CHEBI:58937"/>
    </cofactor>
</comment>
<dbReference type="Pfam" id="PF02775">
    <property type="entry name" value="TPP_enzyme_C"/>
    <property type="match status" value="1"/>
</dbReference>
<sequence>MKGSDIIYNAIRKYTNSAFIYSGGAIMPLIDKFYKSSFKTYINSNEHCTALSTVGYAKSTGKPGLCIVTSGPGITNCLTGITDAYTDSTPMVVLSGQVSTKNLGTQAFQEAPAVKMSKSVTKWSYQPRTTGELEKCIHDAFHIALSGKPGPVHIDLCKDLLVNEAIEYDYDTKIIDKDIEDEVEVNIMDIIEIAEVVNKSQKPIFILGKGCIECTDLIRDIVAKCNIPVTTTIHGMGIIDETSNLSLKFLGMHGNYTANKAVQNSDCIINLGSRFDDRITGDITKFAKKAKIIHCNIDKNDINRNVMADYSYVGTVNKFLYNIKPFLDKKDRHEWFSMIWTWKSQHKFNYKRLSYGSIKQQDIIIELDKYMDKGNTIVTSGVGNHQMYASQFIDWTHPRRFLSSGSLGVMGAGLPYAIGAQIANPTATVIDLDGDGSFNMSLSDLITVARYKLPIKMIVLDDACLSMVKVWEDLFYNKRFVATDLPRNINYCQLAESFDIKSIYCESRKDIQKSIIKLLKCKEPVLAHFKCETDYCFPLVPPGAGLDEMILDTQDIEIPSDINLPPS</sequence>
<dbReference type="InterPro" id="IPR012846">
    <property type="entry name" value="Acetolactate_synth_lsu"/>
</dbReference>
<dbReference type="PANTHER" id="PTHR18968:SF13">
    <property type="entry name" value="ACETOLACTATE SYNTHASE CATALYTIC SUBUNIT, MITOCHONDRIAL"/>
    <property type="match status" value="1"/>
</dbReference>
<dbReference type="FunFam" id="3.40.50.970:FF:000007">
    <property type="entry name" value="Acetolactate synthase"/>
    <property type="match status" value="1"/>
</dbReference>
<dbReference type="InterPro" id="IPR012001">
    <property type="entry name" value="Thiamin_PyroP_enz_TPP-bd_dom"/>
</dbReference>
<evidence type="ECO:0000256" key="10">
    <source>
        <dbReference type="RuleBase" id="RU362132"/>
    </source>
</evidence>
<dbReference type="InterPro" id="IPR000399">
    <property type="entry name" value="TPP-bd_CS"/>
</dbReference>
<dbReference type="GO" id="GO:0009099">
    <property type="term" value="P:L-valine biosynthetic process"/>
    <property type="evidence" value="ECO:0007669"/>
    <property type="project" value="UniProtKB-UniPathway"/>
</dbReference>
<feature type="domain" description="Thiamine pyrophosphate enzyme TPP-binding" evidence="12">
    <location>
        <begin position="381"/>
        <end position="528"/>
    </location>
</feature>
<reference evidence="14" key="1">
    <citation type="journal article" date="2020" name="Nature">
        <title>Giant virus diversity and host interactions through global metagenomics.</title>
        <authorList>
            <person name="Schulz F."/>
            <person name="Roux S."/>
            <person name="Paez-Espino D."/>
            <person name="Jungbluth S."/>
            <person name="Walsh D.A."/>
            <person name="Denef V.J."/>
            <person name="McMahon K.D."/>
            <person name="Konstantinidis K.T."/>
            <person name="Eloe-Fadrosh E.A."/>
            <person name="Kyrpides N.C."/>
            <person name="Woyke T."/>
        </authorList>
    </citation>
    <scope>NUCLEOTIDE SEQUENCE</scope>
    <source>
        <strain evidence="14">GVMAG-M-3300027833-19</strain>
    </source>
</reference>
<dbReference type="GO" id="GO:0005948">
    <property type="term" value="C:acetolactate synthase complex"/>
    <property type="evidence" value="ECO:0007669"/>
    <property type="project" value="TreeGrafter"/>
</dbReference>
<dbReference type="InterPro" id="IPR012000">
    <property type="entry name" value="Thiamin_PyroP_enz_cen_dom"/>
</dbReference>
<evidence type="ECO:0000256" key="4">
    <source>
        <dbReference type="ARBA" id="ARBA00005025"/>
    </source>
</evidence>
<dbReference type="InterPro" id="IPR029035">
    <property type="entry name" value="DHS-like_NAD/FAD-binding_dom"/>
</dbReference>
<name>A0A6C0LL31_9ZZZZ</name>
<organism evidence="14">
    <name type="scientific">viral metagenome</name>
    <dbReference type="NCBI Taxonomy" id="1070528"/>
    <lineage>
        <taxon>unclassified sequences</taxon>
        <taxon>metagenomes</taxon>
        <taxon>organismal metagenomes</taxon>
    </lineage>
</organism>
<comment type="similarity">
    <text evidence="5 10">Belongs to the TPP enzyme family.</text>
</comment>
<feature type="domain" description="Thiamine pyrophosphate enzyme central" evidence="11">
    <location>
        <begin position="192"/>
        <end position="321"/>
    </location>
</feature>
<dbReference type="GO" id="GO:0000287">
    <property type="term" value="F:magnesium ion binding"/>
    <property type="evidence" value="ECO:0007669"/>
    <property type="project" value="InterPro"/>
</dbReference>
<dbReference type="GO" id="GO:0050660">
    <property type="term" value="F:flavin adenine dinucleotide binding"/>
    <property type="evidence" value="ECO:0007669"/>
    <property type="project" value="InterPro"/>
</dbReference>
<dbReference type="Pfam" id="PF02776">
    <property type="entry name" value="TPP_enzyme_N"/>
    <property type="match status" value="1"/>
</dbReference>
<evidence type="ECO:0000256" key="5">
    <source>
        <dbReference type="ARBA" id="ARBA00007812"/>
    </source>
</evidence>
<dbReference type="SUPFAM" id="SSF52467">
    <property type="entry name" value="DHS-like NAD/FAD-binding domain"/>
    <property type="match status" value="1"/>
</dbReference>
<dbReference type="GO" id="GO:0003984">
    <property type="term" value="F:acetolactate synthase activity"/>
    <property type="evidence" value="ECO:0007669"/>
    <property type="project" value="UniProtKB-EC"/>
</dbReference>
<keyword evidence="8 10" id="KW-0786">Thiamine pyrophosphate</keyword>
<evidence type="ECO:0000259" key="12">
    <source>
        <dbReference type="Pfam" id="PF02775"/>
    </source>
</evidence>
<evidence type="ECO:0000256" key="6">
    <source>
        <dbReference type="ARBA" id="ARBA00013145"/>
    </source>
</evidence>
<dbReference type="FunFam" id="3.40.50.1220:FF:000008">
    <property type="entry name" value="Acetolactate synthase"/>
    <property type="match status" value="1"/>
</dbReference>
<proteinExistence type="inferred from homology"/>
<feature type="domain" description="Thiamine pyrophosphate enzyme N-terminal TPP-binding" evidence="13">
    <location>
        <begin position="1"/>
        <end position="110"/>
    </location>
</feature>
<dbReference type="UniPathway" id="UPA00047">
    <property type="reaction ID" value="UER00055"/>
</dbReference>
<keyword evidence="9" id="KW-0100">Branched-chain amino acid biosynthesis</keyword>
<accession>A0A6C0LL31</accession>
<dbReference type="Pfam" id="PF00205">
    <property type="entry name" value="TPP_enzyme_M"/>
    <property type="match status" value="1"/>
</dbReference>